<dbReference type="PROSITE" id="PS51904">
    <property type="entry name" value="GLYCOSYL_HYDROL_F25_2"/>
    <property type="match status" value="1"/>
</dbReference>
<dbReference type="PANTHER" id="PTHR23208">
    <property type="entry name" value="LYSOZYME PROTEIN"/>
    <property type="match status" value="1"/>
</dbReference>
<feature type="signal peptide" evidence="3">
    <location>
        <begin position="1"/>
        <end position="20"/>
    </location>
</feature>
<dbReference type="AlphaFoldDB" id="A0A9N9F656"/>
<dbReference type="Gene3D" id="3.20.20.80">
    <property type="entry name" value="Glycosidases"/>
    <property type="match status" value="1"/>
</dbReference>
<dbReference type="InterPro" id="IPR002053">
    <property type="entry name" value="Glyco_hydro_25"/>
</dbReference>
<dbReference type="GO" id="GO:0007165">
    <property type="term" value="P:signal transduction"/>
    <property type="evidence" value="ECO:0007669"/>
    <property type="project" value="TreeGrafter"/>
</dbReference>
<evidence type="ECO:0000313" key="5">
    <source>
        <dbReference type="Proteomes" id="UP000789342"/>
    </source>
</evidence>
<keyword evidence="5" id="KW-1185">Reference proteome</keyword>
<name>A0A9N9F656_9GLOM</name>
<comment type="caution">
    <text evidence="4">The sequence shown here is derived from an EMBL/GenBank/DDBJ whole genome shotgun (WGS) entry which is preliminary data.</text>
</comment>
<dbReference type="InterPro" id="IPR017853">
    <property type="entry name" value="GH"/>
</dbReference>
<sequence>MASFLAILVTFLMTISTVFAVTAVDSAQTIVSLDSYKCVKNFGYGRVIIRGYFEAYCGAPGGAIDNTFVPSYTNAVNAGFTYIDVYMFPCTGTGPNMYPSDPKRSCCGTPPTQQCLNIKFTCKSPQNQVNELVRLINNTKINGNENIIVRTVWLDVESGYSPGSWPNPDTNRQILQQFRDAWKSTKWNWGIYTNKNEWGKITGDPNWVLDSSLPLWWAYYDGIIDLTKNFVPFGGWNKPTGKQ</sequence>
<dbReference type="Proteomes" id="UP000789342">
    <property type="component" value="Unassembled WGS sequence"/>
</dbReference>
<protein>
    <submittedName>
        <fullName evidence="4">1583_t:CDS:1</fullName>
    </submittedName>
</protein>
<dbReference type="SUPFAM" id="SSF51445">
    <property type="entry name" value="(Trans)glycosidases"/>
    <property type="match status" value="1"/>
</dbReference>
<dbReference type="PANTHER" id="PTHR23208:SF36">
    <property type="entry name" value="LYSOZYME-RELATED"/>
    <property type="match status" value="1"/>
</dbReference>
<keyword evidence="2 3" id="KW-0732">Signal</keyword>
<evidence type="ECO:0000313" key="4">
    <source>
        <dbReference type="EMBL" id="CAG8511827.1"/>
    </source>
</evidence>
<dbReference type="EMBL" id="CAJVPV010001904">
    <property type="protein sequence ID" value="CAG8511827.1"/>
    <property type="molecule type" value="Genomic_DNA"/>
</dbReference>
<evidence type="ECO:0000256" key="1">
    <source>
        <dbReference type="ARBA" id="ARBA00010646"/>
    </source>
</evidence>
<feature type="chain" id="PRO_5040288853" evidence="3">
    <location>
        <begin position="21"/>
        <end position="243"/>
    </location>
</feature>
<evidence type="ECO:0000256" key="2">
    <source>
        <dbReference type="ARBA" id="ARBA00022729"/>
    </source>
</evidence>
<dbReference type="GO" id="GO:0009253">
    <property type="term" value="P:peptidoglycan catabolic process"/>
    <property type="evidence" value="ECO:0007669"/>
    <property type="project" value="InterPro"/>
</dbReference>
<dbReference type="GO" id="GO:0003796">
    <property type="term" value="F:lysozyme activity"/>
    <property type="evidence" value="ECO:0007669"/>
    <property type="project" value="InterPro"/>
</dbReference>
<accession>A0A9N9F656</accession>
<proteinExistence type="inferred from homology"/>
<comment type="similarity">
    <text evidence="1">Belongs to the glycosyl hydrolase 25 family.</text>
</comment>
<feature type="non-terminal residue" evidence="4">
    <location>
        <position position="1"/>
    </location>
</feature>
<dbReference type="OrthoDB" id="2251794at2759"/>
<gene>
    <name evidence="4" type="ORF">AMORRO_LOCUS3766</name>
</gene>
<dbReference type="GO" id="GO:0016998">
    <property type="term" value="P:cell wall macromolecule catabolic process"/>
    <property type="evidence" value="ECO:0007669"/>
    <property type="project" value="InterPro"/>
</dbReference>
<dbReference type="InterPro" id="IPR051595">
    <property type="entry name" value="GH25_Enzymes"/>
</dbReference>
<organism evidence="4 5">
    <name type="scientific">Acaulospora morrowiae</name>
    <dbReference type="NCBI Taxonomy" id="94023"/>
    <lineage>
        <taxon>Eukaryota</taxon>
        <taxon>Fungi</taxon>
        <taxon>Fungi incertae sedis</taxon>
        <taxon>Mucoromycota</taxon>
        <taxon>Glomeromycotina</taxon>
        <taxon>Glomeromycetes</taxon>
        <taxon>Diversisporales</taxon>
        <taxon>Acaulosporaceae</taxon>
        <taxon>Acaulospora</taxon>
    </lineage>
</organism>
<reference evidence="4" key="1">
    <citation type="submission" date="2021-06" db="EMBL/GenBank/DDBJ databases">
        <authorList>
            <person name="Kallberg Y."/>
            <person name="Tangrot J."/>
            <person name="Rosling A."/>
        </authorList>
    </citation>
    <scope>NUCLEOTIDE SEQUENCE</scope>
    <source>
        <strain evidence="4">CL551</strain>
    </source>
</reference>
<evidence type="ECO:0000256" key="3">
    <source>
        <dbReference type="SAM" id="SignalP"/>
    </source>
</evidence>